<proteinExistence type="predicted"/>
<accession>A0A7R9HMR3</accession>
<dbReference type="InterPro" id="IPR036770">
    <property type="entry name" value="Ankyrin_rpt-contain_sf"/>
</dbReference>
<feature type="repeat" description="ANK" evidence="3">
    <location>
        <begin position="524"/>
        <end position="556"/>
    </location>
</feature>
<feature type="repeat" description="ANK" evidence="3">
    <location>
        <begin position="745"/>
        <end position="777"/>
    </location>
</feature>
<keyword evidence="1" id="KW-0677">Repeat</keyword>
<evidence type="ECO:0000256" key="1">
    <source>
        <dbReference type="ARBA" id="ARBA00022737"/>
    </source>
</evidence>
<evidence type="ECO:0000256" key="2">
    <source>
        <dbReference type="ARBA" id="ARBA00023043"/>
    </source>
</evidence>
<dbReference type="Gene3D" id="1.25.40.20">
    <property type="entry name" value="Ankyrin repeat-containing domain"/>
    <property type="match status" value="6"/>
</dbReference>
<gene>
    <name evidence="4" type="ORF">TMSB3V08_LOCUS2625</name>
</gene>
<dbReference type="EMBL" id="OB793013">
    <property type="protein sequence ID" value="CAD7425721.1"/>
    <property type="molecule type" value="Genomic_DNA"/>
</dbReference>
<feature type="repeat" description="ANK" evidence="3">
    <location>
        <begin position="329"/>
        <end position="361"/>
    </location>
</feature>
<dbReference type="SUPFAM" id="SSF48403">
    <property type="entry name" value="Ankyrin repeat"/>
    <property type="match status" value="4"/>
</dbReference>
<feature type="repeat" description="ANK" evidence="3">
    <location>
        <begin position="458"/>
        <end position="490"/>
    </location>
</feature>
<feature type="repeat" description="ANK" evidence="3">
    <location>
        <begin position="813"/>
        <end position="845"/>
    </location>
</feature>
<feature type="repeat" description="ANK" evidence="3">
    <location>
        <begin position="379"/>
        <end position="411"/>
    </location>
</feature>
<feature type="repeat" description="ANK" evidence="3">
    <location>
        <begin position="846"/>
        <end position="867"/>
    </location>
</feature>
<feature type="repeat" description="ANK" evidence="3">
    <location>
        <begin position="124"/>
        <end position="156"/>
    </location>
</feature>
<dbReference type="Pfam" id="PF00023">
    <property type="entry name" value="Ank"/>
    <property type="match status" value="2"/>
</dbReference>
<sequence>MHEIEVERKELLSVWISGDEEIGDQISVESTAEELLKHFLDGISPLPLSKLIQVSMDGPNVNLKFITLLQEHLKSVTDNELPDVLNQRDDCGDLPLNLALCEKQTNITLTLVEHNVDLNARDSHGLTLLHLATERADCYSARFLVDHGASLSIATPDTLGNTALHIVASYSPNSIKDDILAEMTEVARFMLDKGLDPNIQNKQGLSSLHLCTMAQNKYMFTLLLNLTNNLVDINIRTHDGHTALWYALHLADTYDESSFAAQLIKKGAIPNPGIQELGMMKIMMRGLTMYGLIYSSGDSLLHLIVREHMEDAGLFLCSFAKNINHTNKENEGALHIACAQGMAKLVSAMLAKGADPNLQMGSIRNVDIGETNVDEKFVSKQSPLHLAVSNNHEGVIRAVIEYKRNLKSLSENKNFIPDFNIKDSDGNAPISLALKKGFKHLVGILIEGGADINICDKNELTLLHQAILKADTETALFLLEKGIDINVVTTQNETPLELSIKSHLPSVVDALCRKGVDTSAPTSTNCSPIWMALESGQEDIAAILVRNGADIDYWSEGPGGCLQTLLHRAIDENNETIANFLIHSGCSLNCSRRPGVTGRSCEEAHDKASPLHLCCQWGLTSVVQTLIEHDAAINIKTCLIDKMEHWGVHFYFGACFKYTYGGIMRAEDIAMAIENEELKTPLHIAIENQNPSIISLLLCHPNIDLTLRDKRGLTPFATALTCRNIKAAQAILVKLPTAAEQFDNKGYNFLHTAIQKGDVESVLFLLSIHVDINSRVQDVTQTPPLHLAAQLGTEMIIRSLLLAGARADDHDAYRQTALHVAAAAGHEAAVSALLQNGSNFNATDSNGDNALHIAAREGHLSVARVLLTESSLDAETVNIKGQNPLHVLSRYSRENSSAMGELFLECMPNYPLNQPDLNGNTALLLAYMKGNGNLCRILVKAGACLGAMNKDGVTIFNYQVATKQLLYRILDHLSQEPTWAESDICLECGVKFGLTMRRHHW</sequence>
<dbReference type="PROSITE" id="PS50088">
    <property type="entry name" value="ANK_REPEAT"/>
    <property type="match status" value="13"/>
</dbReference>
<feature type="repeat" description="ANK" evidence="3">
    <location>
        <begin position="780"/>
        <end position="812"/>
    </location>
</feature>
<feature type="repeat" description="ANK" evidence="3">
    <location>
        <begin position="91"/>
        <end position="123"/>
    </location>
</feature>
<dbReference type="InterPro" id="IPR002110">
    <property type="entry name" value="Ankyrin_rpt"/>
</dbReference>
<evidence type="ECO:0000313" key="4">
    <source>
        <dbReference type="EMBL" id="CAD7425721.1"/>
    </source>
</evidence>
<dbReference type="Pfam" id="PF12796">
    <property type="entry name" value="Ank_2"/>
    <property type="match status" value="6"/>
</dbReference>
<name>A0A7R9HMR3_9NEOP</name>
<dbReference type="PANTHER" id="PTHR24198:SF191">
    <property type="entry name" value="RABANKYRIN-5-LIKE"/>
    <property type="match status" value="1"/>
</dbReference>
<organism evidence="4">
    <name type="scientific">Timema monikensis</name>
    <dbReference type="NCBI Taxonomy" id="170555"/>
    <lineage>
        <taxon>Eukaryota</taxon>
        <taxon>Metazoa</taxon>
        <taxon>Ecdysozoa</taxon>
        <taxon>Arthropoda</taxon>
        <taxon>Hexapoda</taxon>
        <taxon>Insecta</taxon>
        <taxon>Pterygota</taxon>
        <taxon>Neoptera</taxon>
        <taxon>Polyneoptera</taxon>
        <taxon>Phasmatodea</taxon>
        <taxon>Timematodea</taxon>
        <taxon>Timematoidea</taxon>
        <taxon>Timematidae</taxon>
        <taxon>Timema</taxon>
    </lineage>
</organism>
<feature type="repeat" description="ANK" evidence="3">
    <location>
        <begin position="425"/>
        <end position="457"/>
    </location>
</feature>
<evidence type="ECO:0000256" key="3">
    <source>
        <dbReference type="PROSITE-ProRule" id="PRU00023"/>
    </source>
</evidence>
<feature type="repeat" description="ANK" evidence="3">
    <location>
        <begin position="606"/>
        <end position="638"/>
    </location>
</feature>
<feature type="repeat" description="ANK" evidence="3">
    <location>
        <begin position="918"/>
        <end position="950"/>
    </location>
</feature>
<dbReference type="PANTHER" id="PTHR24198">
    <property type="entry name" value="ANKYRIN REPEAT AND PROTEIN KINASE DOMAIN-CONTAINING PROTEIN"/>
    <property type="match status" value="1"/>
</dbReference>
<dbReference type="AlphaFoldDB" id="A0A7R9HMR3"/>
<keyword evidence="2 3" id="KW-0040">ANK repeat</keyword>
<protein>
    <submittedName>
        <fullName evidence="4">Uncharacterized protein</fullName>
    </submittedName>
</protein>
<dbReference type="PROSITE" id="PS50297">
    <property type="entry name" value="ANK_REP_REGION"/>
    <property type="match status" value="8"/>
</dbReference>
<reference evidence="4" key="1">
    <citation type="submission" date="2020-11" db="EMBL/GenBank/DDBJ databases">
        <authorList>
            <person name="Tran Van P."/>
        </authorList>
    </citation>
    <scope>NUCLEOTIDE SEQUENCE</scope>
</reference>
<dbReference type="SMART" id="SM00248">
    <property type="entry name" value="ANK"/>
    <property type="match status" value="21"/>
</dbReference>